<sequence length="147" mass="16169">MDFLDMSKADVLAWAQQSLPTPIDKITVDAAVAHTDHHGTSFILLLKRSGQKAYYPNDFEIPGGKVDDTDASIRDAIAREVAEETDLTITNILTPLAPLTYTTEKIIGEGPLIHTIRKNVLQLSYLVQVQEAGHDFVVNSDEHSEGL</sequence>
<dbReference type="PROSITE" id="PS51462">
    <property type="entry name" value="NUDIX"/>
    <property type="match status" value="1"/>
</dbReference>
<feature type="domain" description="Nudix hydrolase" evidence="1">
    <location>
        <begin position="23"/>
        <end position="147"/>
    </location>
</feature>
<accession>A0A9P9HNT5</accession>
<protein>
    <recommendedName>
        <fullName evidence="1">Nudix hydrolase domain-containing protein</fullName>
    </recommendedName>
</protein>
<dbReference type="CDD" id="cd02883">
    <property type="entry name" value="NUDIX_Hydrolase"/>
    <property type="match status" value="1"/>
</dbReference>
<comment type="caution">
    <text evidence="2">The sequence shown here is derived from an EMBL/GenBank/DDBJ whole genome shotgun (WGS) entry which is preliminary data.</text>
</comment>
<dbReference type="InterPro" id="IPR000086">
    <property type="entry name" value="NUDIX_hydrolase_dom"/>
</dbReference>
<evidence type="ECO:0000313" key="2">
    <source>
        <dbReference type="EMBL" id="KAH7260915.1"/>
    </source>
</evidence>
<dbReference type="SUPFAM" id="SSF55811">
    <property type="entry name" value="Nudix"/>
    <property type="match status" value="1"/>
</dbReference>
<dbReference type="OrthoDB" id="276276at2759"/>
<dbReference type="RefSeq" id="XP_046052792.1">
    <property type="nucleotide sequence ID" value="XM_046201026.1"/>
</dbReference>
<dbReference type="GeneID" id="70230980"/>
<name>A0A9P9HNT5_FUSRE</name>
<organism evidence="2 3">
    <name type="scientific">Fusarium redolens</name>
    <dbReference type="NCBI Taxonomy" id="48865"/>
    <lineage>
        <taxon>Eukaryota</taxon>
        <taxon>Fungi</taxon>
        <taxon>Dikarya</taxon>
        <taxon>Ascomycota</taxon>
        <taxon>Pezizomycotina</taxon>
        <taxon>Sordariomycetes</taxon>
        <taxon>Hypocreomycetidae</taxon>
        <taxon>Hypocreales</taxon>
        <taxon>Nectriaceae</taxon>
        <taxon>Fusarium</taxon>
        <taxon>Fusarium redolens species complex</taxon>
    </lineage>
</organism>
<gene>
    <name evidence="2" type="ORF">BKA55DRAFT_722092</name>
</gene>
<evidence type="ECO:0000259" key="1">
    <source>
        <dbReference type="PROSITE" id="PS51462"/>
    </source>
</evidence>
<dbReference type="Gene3D" id="3.90.79.10">
    <property type="entry name" value="Nucleoside Triphosphate Pyrophosphohydrolase"/>
    <property type="match status" value="1"/>
</dbReference>
<dbReference type="InterPro" id="IPR015797">
    <property type="entry name" value="NUDIX_hydrolase-like_dom_sf"/>
</dbReference>
<evidence type="ECO:0000313" key="3">
    <source>
        <dbReference type="Proteomes" id="UP000720189"/>
    </source>
</evidence>
<keyword evidence="3" id="KW-1185">Reference proteome</keyword>
<dbReference type="Proteomes" id="UP000720189">
    <property type="component" value="Unassembled WGS sequence"/>
</dbReference>
<dbReference type="PANTHER" id="PTHR43736:SF1">
    <property type="entry name" value="DIHYDRONEOPTERIN TRIPHOSPHATE DIPHOSPHATASE"/>
    <property type="match status" value="1"/>
</dbReference>
<dbReference type="Pfam" id="PF00293">
    <property type="entry name" value="NUDIX"/>
    <property type="match status" value="1"/>
</dbReference>
<proteinExistence type="predicted"/>
<dbReference type="PANTHER" id="PTHR43736">
    <property type="entry name" value="ADP-RIBOSE PYROPHOSPHATASE"/>
    <property type="match status" value="1"/>
</dbReference>
<dbReference type="EMBL" id="JAGMUX010000004">
    <property type="protein sequence ID" value="KAH7260915.1"/>
    <property type="molecule type" value="Genomic_DNA"/>
</dbReference>
<dbReference type="AlphaFoldDB" id="A0A9P9HNT5"/>
<reference evidence="2" key="1">
    <citation type="journal article" date="2021" name="Nat. Commun.">
        <title>Genetic determinants of endophytism in the Arabidopsis root mycobiome.</title>
        <authorList>
            <person name="Mesny F."/>
            <person name="Miyauchi S."/>
            <person name="Thiergart T."/>
            <person name="Pickel B."/>
            <person name="Atanasova L."/>
            <person name="Karlsson M."/>
            <person name="Huettel B."/>
            <person name="Barry K.W."/>
            <person name="Haridas S."/>
            <person name="Chen C."/>
            <person name="Bauer D."/>
            <person name="Andreopoulos W."/>
            <person name="Pangilinan J."/>
            <person name="LaButti K."/>
            <person name="Riley R."/>
            <person name="Lipzen A."/>
            <person name="Clum A."/>
            <person name="Drula E."/>
            <person name="Henrissat B."/>
            <person name="Kohler A."/>
            <person name="Grigoriev I.V."/>
            <person name="Martin F.M."/>
            <person name="Hacquard S."/>
        </authorList>
    </citation>
    <scope>NUCLEOTIDE SEQUENCE</scope>
    <source>
        <strain evidence="2">MPI-CAGE-AT-0023</strain>
    </source>
</reference>